<evidence type="ECO:0000256" key="1">
    <source>
        <dbReference type="SAM" id="Coils"/>
    </source>
</evidence>
<keyword evidence="6" id="KW-1185">Reference proteome</keyword>
<feature type="chain" id="PRO_5019481630" description="Pilus assembly protein FimV" evidence="4">
    <location>
        <begin position="27"/>
        <end position="843"/>
    </location>
</feature>
<protein>
    <recommendedName>
        <fullName evidence="7">Pilus assembly protein FimV</fullName>
    </recommendedName>
</protein>
<feature type="coiled-coil region" evidence="1">
    <location>
        <begin position="212"/>
        <end position="285"/>
    </location>
</feature>
<feature type="region of interest" description="Disordered" evidence="2">
    <location>
        <begin position="389"/>
        <end position="439"/>
    </location>
</feature>
<dbReference type="AlphaFoldDB" id="A0A420EFW5"/>
<dbReference type="Gene3D" id="1.20.58.2200">
    <property type="match status" value="1"/>
</dbReference>
<dbReference type="Proteomes" id="UP000286482">
    <property type="component" value="Unassembled WGS sequence"/>
</dbReference>
<dbReference type="InterPro" id="IPR038440">
    <property type="entry name" value="FimV_C_sf"/>
</dbReference>
<feature type="region of interest" description="Disordered" evidence="2">
    <location>
        <begin position="629"/>
        <end position="705"/>
    </location>
</feature>
<evidence type="ECO:0000256" key="4">
    <source>
        <dbReference type="SAM" id="SignalP"/>
    </source>
</evidence>
<evidence type="ECO:0000256" key="3">
    <source>
        <dbReference type="SAM" id="Phobius"/>
    </source>
</evidence>
<feature type="signal peptide" evidence="4">
    <location>
        <begin position="1"/>
        <end position="26"/>
    </location>
</feature>
<name>A0A420EFW5_9ALTE</name>
<dbReference type="NCBIfam" id="TIGR03505">
    <property type="entry name" value="FimV_core"/>
    <property type="match status" value="1"/>
</dbReference>
<keyword evidence="3" id="KW-0812">Transmembrane</keyword>
<dbReference type="EMBL" id="RAQO01000004">
    <property type="protein sequence ID" value="RKF19599.1"/>
    <property type="molecule type" value="Genomic_DNA"/>
</dbReference>
<feature type="compositionally biased region" description="Acidic residues" evidence="2">
    <location>
        <begin position="694"/>
        <end position="705"/>
    </location>
</feature>
<comment type="caution">
    <text evidence="5">The sequence shown here is derived from an EMBL/GenBank/DDBJ whole genome shotgun (WGS) entry which is preliminary data.</text>
</comment>
<keyword evidence="4" id="KW-0732">Signal</keyword>
<gene>
    <name evidence="5" type="ORF">DBZ36_03795</name>
</gene>
<feature type="compositionally biased region" description="Acidic residues" evidence="2">
    <location>
        <begin position="671"/>
        <end position="685"/>
    </location>
</feature>
<evidence type="ECO:0000256" key="2">
    <source>
        <dbReference type="SAM" id="MobiDB-lite"/>
    </source>
</evidence>
<keyword evidence="3" id="KW-1133">Transmembrane helix</keyword>
<proteinExistence type="predicted"/>
<dbReference type="InterPro" id="IPR020011">
    <property type="entry name" value="FimV_C"/>
</dbReference>
<feature type="transmembrane region" description="Helical" evidence="3">
    <location>
        <begin position="316"/>
        <end position="338"/>
    </location>
</feature>
<keyword evidence="1" id="KW-0175">Coiled coil</keyword>
<feature type="compositionally biased region" description="Acidic residues" evidence="2">
    <location>
        <begin position="635"/>
        <end position="644"/>
    </location>
</feature>
<organism evidence="5 6">
    <name type="scientific">Alginatibacterium sediminis</name>
    <dbReference type="NCBI Taxonomy" id="2164068"/>
    <lineage>
        <taxon>Bacteria</taxon>
        <taxon>Pseudomonadati</taxon>
        <taxon>Pseudomonadota</taxon>
        <taxon>Gammaproteobacteria</taxon>
        <taxon>Alteromonadales</taxon>
        <taxon>Alteromonadaceae</taxon>
        <taxon>Alginatibacterium</taxon>
    </lineage>
</organism>
<dbReference type="NCBIfam" id="TIGR03504">
    <property type="entry name" value="FimV_Cterm"/>
    <property type="match status" value="1"/>
</dbReference>
<reference evidence="5 6" key="1">
    <citation type="submission" date="2018-09" db="EMBL/GenBank/DDBJ databases">
        <authorList>
            <person name="Wang Z."/>
        </authorList>
    </citation>
    <scope>NUCLEOTIDE SEQUENCE [LARGE SCALE GENOMIC DNA]</scope>
    <source>
        <strain evidence="5 6">ALS 81</strain>
    </source>
</reference>
<evidence type="ECO:0008006" key="7">
    <source>
        <dbReference type="Google" id="ProtNLM"/>
    </source>
</evidence>
<evidence type="ECO:0000313" key="6">
    <source>
        <dbReference type="Proteomes" id="UP000286482"/>
    </source>
</evidence>
<evidence type="ECO:0000313" key="5">
    <source>
        <dbReference type="EMBL" id="RKF19599.1"/>
    </source>
</evidence>
<dbReference type="InterPro" id="IPR020012">
    <property type="entry name" value="LysM_FimV"/>
</dbReference>
<feature type="region of interest" description="Disordered" evidence="2">
    <location>
        <begin position="542"/>
        <end position="562"/>
    </location>
</feature>
<sequence length="843" mass="92101">MRMGQSKTVATAIVAWALLNAPAVMAENDGAFYVELVGPDEVVDTRKPRGQQITSSSKTYGPTRSSDTLWAIASLNRPSQSVSVYQMMYSLLQKNPNAFRNRNINHLLNGQILQLPSLDEASELSHRQSVAALQADGQIPGGKKKPAKVAPKPAAPVVDKAEPVVAVTPSKTSVTKVDEVAKVEMKVEAEAEVAKPVEPLPSQLPEQSGISQKNLDELREKLEDRIDELEKLRRQEFDVLKQQMDESSQQLIGIAEVNHRMKIRVQELSDELASMRDALGETQQQQDIIINRLDQGAPIPQTNQSSTMGTGFFDSIANIALVIALPLLLLVLLALWFIRRRKNTDEDDEADLEENMSLEDETDEYSRLFTEDLEPEDDVEDINAAFQTDVDEIVEEDNGLDSTMFEEDEDLDSLEPEDESSFDDLELGESDELGDAESGFDLEIDDSELEALSGIDAFDSEDLVPGDIEAVEPESLGNAELNDFGLDVDKTAGDIEPLEQVDEELSFEAAVEQQKEMEAEMASVSQDDINDLLADIDLDSDVSLTDGDAGLEDPSSGFDDLEDLIGETPAVETLSPVETPDTDIAGDSDDDFSIDFESALDETLGNDDPAIDAELEESIVDLAADQDGDLSSLDDLFDSGDDAETNAIDGDTSIDFATEQDSDLSSLESMFESDGDIADSDDASTEEPQSMDSILEEMQGDTEDDSVAADDIEAMFDSLGENIFEEPSASAEELPSREELSDREFVDIDTLLNDAEQASEVEDPEFSEQGLDLDMDEFPDILADESGLAFSDADAELSSKLDLARAYLEIDDKEGARKIIEEVLASGNTELAEEANTLLQRLA</sequence>
<keyword evidence="3" id="KW-0472">Membrane</keyword>
<accession>A0A420EFW5</accession>